<feature type="compositionally biased region" description="Low complexity" evidence="1">
    <location>
        <begin position="105"/>
        <end position="118"/>
    </location>
</feature>
<dbReference type="HOGENOM" id="CLU_020626_2_4_11"/>
<protein>
    <submittedName>
        <fullName evidence="2">Transposase</fullName>
    </submittedName>
</protein>
<dbReference type="eggNOG" id="COG4584">
    <property type="taxonomic scope" value="Bacteria"/>
</dbReference>
<gene>
    <name evidence="2" type="ordered locus">SVEN_0662</name>
</gene>
<dbReference type="STRING" id="953739.SVEN_0662"/>
<dbReference type="EMBL" id="FR845719">
    <property type="protein sequence ID" value="CCA53949.1"/>
    <property type="molecule type" value="Genomic_DNA"/>
</dbReference>
<reference evidence="2 3" key="1">
    <citation type="journal article" date="2011" name="BMC Genomics">
        <title>Genome-wide analysis of the role of GlnR in Streptomyces venezuelae provides new insights into global nitrogen regulation in actinomycetes.</title>
        <authorList>
            <person name="Pullan S.T."/>
            <person name="Bibb M.J."/>
            <person name="Merrick M."/>
        </authorList>
    </citation>
    <scope>NUCLEOTIDE SEQUENCE [LARGE SCALE GENOMIC DNA]</scope>
    <source>
        <strain evidence="2">ATCC 10712</strain>
    </source>
</reference>
<evidence type="ECO:0000256" key="1">
    <source>
        <dbReference type="SAM" id="MobiDB-lite"/>
    </source>
</evidence>
<feature type="compositionally biased region" description="Polar residues" evidence="1">
    <location>
        <begin position="119"/>
        <end position="137"/>
    </location>
</feature>
<evidence type="ECO:0000313" key="3">
    <source>
        <dbReference type="Proteomes" id="UP000006854"/>
    </source>
</evidence>
<keyword evidence="3" id="KW-1185">Reference proteome</keyword>
<feature type="region of interest" description="Disordered" evidence="1">
    <location>
        <begin position="98"/>
        <end position="137"/>
    </location>
</feature>
<dbReference type="KEGG" id="sve:SVEN_0662"/>
<name>F2R8N1_STRVP</name>
<proteinExistence type="predicted"/>
<dbReference type="AlphaFoldDB" id="F2R8N1"/>
<accession>F2R8N1</accession>
<sequence>MPRMSKVELYAAIRRDHRGGMSTRELESGHGVTWRTVRKALDSSWQEPRKTLPPRATGLDRYKSVIDEIPGADLDAPRKQRHKVTRIFHRPVEEHGADVSYGMVRYPSRPGSPRSCSSTNPATWNSTVTVPNSSSRS</sequence>
<dbReference type="Proteomes" id="UP000006854">
    <property type="component" value="Chromosome"/>
</dbReference>
<dbReference type="PATRIC" id="fig|953739.5.peg.2710"/>
<organism evidence="2 3">
    <name type="scientific">Streptomyces venezuelae (strain ATCC 10712 / CBS 650.69 / DSM 40230 / JCM 4526 / NBRC 13096 / PD 04745)</name>
    <dbReference type="NCBI Taxonomy" id="953739"/>
    <lineage>
        <taxon>Bacteria</taxon>
        <taxon>Bacillati</taxon>
        <taxon>Actinomycetota</taxon>
        <taxon>Actinomycetes</taxon>
        <taxon>Kitasatosporales</taxon>
        <taxon>Streptomycetaceae</taxon>
        <taxon>Streptomyces</taxon>
    </lineage>
</organism>
<evidence type="ECO:0000313" key="2">
    <source>
        <dbReference type="EMBL" id="CCA53949.1"/>
    </source>
</evidence>